<name>A0ABS0GX03_9ACTN</name>
<reference evidence="7 8" key="1">
    <citation type="submission" date="2020-11" db="EMBL/GenBank/DDBJ databases">
        <title>A novel isolate from a Black sea contaminated sediment with potential to produce alkanes: Plantactinospora alkalitolerans sp. nov.</title>
        <authorList>
            <person name="Carro L."/>
            <person name="Veyisoglu A."/>
            <person name="Guven K."/>
            <person name="Schumann P."/>
            <person name="Klenk H.-P."/>
            <person name="Sahin N."/>
        </authorList>
    </citation>
    <scope>NUCLEOTIDE SEQUENCE [LARGE SCALE GENOMIC DNA]</scope>
    <source>
        <strain evidence="7 8">S1510</strain>
    </source>
</reference>
<dbReference type="SUPFAM" id="SSF74853">
    <property type="entry name" value="Lamin A/C globular tail domain"/>
    <property type="match status" value="1"/>
</dbReference>
<accession>A0ABS0GX03</accession>
<dbReference type="InterPro" id="IPR032109">
    <property type="entry name" value="Big_3_5"/>
</dbReference>
<proteinExistence type="predicted"/>
<dbReference type="InterPro" id="IPR036415">
    <property type="entry name" value="Lamin_tail_dom_sf"/>
</dbReference>
<dbReference type="RefSeq" id="WP_196202000.1">
    <property type="nucleotide sequence ID" value="NZ_JADPUN010000156.1"/>
</dbReference>
<dbReference type="Pfam" id="PF17210">
    <property type="entry name" value="SdrD_B"/>
    <property type="match status" value="1"/>
</dbReference>
<dbReference type="InterPro" id="IPR033764">
    <property type="entry name" value="Sdr_B"/>
</dbReference>
<sequence length="1467" mass="147934">MDLCRSHRSRRFRRFVVAAAVVATGTATAVVPAAPAAAAVNQIALTVLSDGTAPFDSLDDGPANGRVRTRDVLTYGWTYSSDNAGPGSVTFVQTLSTSPRVRFDASNLAQCTGPGAGLLSADGHTLTCSVAVDATGAGTVPITITVDGAVPDGTVVNSTLTAADGALNGGSRSTTVVAVPQLNLQANLFGTPTAASVGGATGSGYAFSFVVTQPAGAKGTELVTAPLTFTADLSTISPNAVLVSGSCAPVSNGGYGIPYGRVGIVPGATAANSVVNSGTVSCSQTGRIVTVTITGADLSGSGNPTNGAQGNQLASTLLYLVSGTFTVFVPSTDSASPIQSTIQYRGFDPFSITGQSNFGTGYEPGGDPSAATCTFVADNANRTNDNCFSTTFGPRSAGYNGYFWTTDTPGGIPAGGATNGSAGDGVASPGQTYYDRLHIYSTSGPALTGAAICDKWNPAETRIVGVGRAYRNNTVVAASEYTVEYAVLPMADDNARRTTSCGTGTWYASIEAAGGASVVNAVRFTPNWTIVNSETDYFHPQFQVQPNPVGTIIANFDSARLGTTETWGPSFYNRVTNNPSYTGNRLTVTDGVLRVSQSNGLPANQQFIAAGSTVTYTLTPTVTRATSATSPVGGVRITDTLPACMRYVAGSARYVSGSASLGVELTAANNGADGIPCTGDSGETGPSLLLKLGSIVPGTTIGAITFQATALRITPDNTAATNTAVISSDAAVPIDLAKRTASNVIAIRNQTQLAVSETTSTPQVTVGDQLNFTLAYRNVTGLTVPSVVLLTELPYNGDGRSAFTGTLTYAGSTAPTDTTVQCTSRPHGTITDDPADYSAAACGPTTTALRIVVTNLANATVNAVRITLSTSGNATGDRYVNSTTGSYLPSGSTTPITLPTTETTQVTVVSSTISGRTWRDANADGIRQAGESGLPGFPVALSGTNDLGTPVIRSTTTGSDGTYSFTGLRAGSYTVTFSPAALAADQRLSPRGQGADRGIDSDGDPDTGATAVLTLGTGATLTDVDQGIRLVPPTVTVTPSNTSVAFGDPVTLTADIVPAAATGTVTFTAAVTTGPSAGSTVTLGTAPLAGGRATLTVTLPAYGGNTVVAQYSGDTTYPAATSAGRVVQVSASTTRLLVSEFRLSGPGGPTDQYVELTNASPFPVPLAGFVVKTDNGSAVTLPRTAPTLAPGRAYLLVGGGYSLSSLATPDLVVTSLGTTGGVRATAPDAAGTVTDAAGPNPGYSTGTPLPALTGQPTDQYAWVRLAQTGTMQNTGNNATDFKLVSSTGGLVGGVQSTLGSASPSGATSPVRRPSQLVSSLIDPDSPQTVPPNRVVVPGPPKTLTVRRTITNNSGGTVNSVRLRIISISAASGAPKPGVPTQPTNPAHLRILDSATPVTAITIGGRTVLAHSVTLAAPATDPPGGGLNSTLTVPLTAAGLPAGGSVSISITFAVDRGTSFWFAYDVEV</sequence>
<evidence type="ECO:0000313" key="8">
    <source>
        <dbReference type="Proteomes" id="UP000638560"/>
    </source>
</evidence>
<dbReference type="PROSITE" id="PS51841">
    <property type="entry name" value="LTD"/>
    <property type="match status" value="1"/>
</dbReference>
<evidence type="ECO:0000256" key="5">
    <source>
        <dbReference type="SAM" id="SignalP"/>
    </source>
</evidence>
<gene>
    <name evidence="7" type="ORF">I0C86_15855</name>
</gene>
<evidence type="ECO:0000256" key="3">
    <source>
        <dbReference type="ARBA" id="ARBA00022729"/>
    </source>
</evidence>
<feature type="domain" description="LTD" evidence="6">
    <location>
        <begin position="1123"/>
        <end position="1264"/>
    </location>
</feature>
<keyword evidence="2" id="KW-0964">Secreted</keyword>
<evidence type="ECO:0000256" key="2">
    <source>
        <dbReference type="ARBA" id="ARBA00022525"/>
    </source>
</evidence>
<comment type="caution">
    <text evidence="7">The sequence shown here is derived from an EMBL/GenBank/DDBJ whole genome shotgun (WGS) entry which is preliminary data.</text>
</comment>
<dbReference type="InterPro" id="IPR013783">
    <property type="entry name" value="Ig-like_fold"/>
</dbReference>
<feature type="region of interest" description="Disordered" evidence="4">
    <location>
        <begin position="984"/>
        <end position="1009"/>
    </location>
</feature>
<evidence type="ECO:0000256" key="4">
    <source>
        <dbReference type="SAM" id="MobiDB-lite"/>
    </source>
</evidence>
<feature type="signal peptide" evidence="5">
    <location>
        <begin position="1"/>
        <end position="29"/>
    </location>
</feature>
<dbReference type="InterPro" id="IPR001322">
    <property type="entry name" value="Lamin_tail_dom"/>
</dbReference>
<dbReference type="Gene3D" id="2.60.40.10">
    <property type="entry name" value="Immunoglobulins"/>
    <property type="match status" value="2"/>
</dbReference>
<dbReference type="SUPFAM" id="SSF117074">
    <property type="entry name" value="Hypothetical protein PA1324"/>
    <property type="match status" value="1"/>
</dbReference>
<dbReference type="Proteomes" id="UP000638560">
    <property type="component" value="Unassembled WGS sequence"/>
</dbReference>
<feature type="chain" id="PRO_5046895951" evidence="5">
    <location>
        <begin position="30"/>
        <end position="1467"/>
    </location>
</feature>
<keyword evidence="3 5" id="KW-0732">Signal</keyword>
<dbReference type="EMBL" id="JADPUN010000156">
    <property type="protein sequence ID" value="MBF9130422.1"/>
    <property type="molecule type" value="Genomic_DNA"/>
</dbReference>
<dbReference type="Pfam" id="PF16640">
    <property type="entry name" value="Big_3_5"/>
    <property type="match status" value="1"/>
</dbReference>
<organism evidence="7 8">
    <name type="scientific">Plantactinospora alkalitolerans</name>
    <dbReference type="NCBI Taxonomy" id="2789879"/>
    <lineage>
        <taxon>Bacteria</taxon>
        <taxon>Bacillati</taxon>
        <taxon>Actinomycetota</taxon>
        <taxon>Actinomycetes</taxon>
        <taxon>Micromonosporales</taxon>
        <taxon>Micromonosporaceae</taxon>
        <taxon>Plantactinospora</taxon>
    </lineage>
</organism>
<evidence type="ECO:0000313" key="7">
    <source>
        <dbReference type="EMBL" id="MBF9130422.1"/>
    </source>
</evidence>
<keyword evidence="8" id="KW-1185">Reference proteome</keyword>
<evidence type="ECO:0000259" key="6">
    <source>
        <dbReference type="PROSITE" id="PS51841"/>
    </source>
</evidence>
<comment type="subcellular location">
    <subcellularLocation>
        <location evidence="1">Secreted</location>
    </subcellularLocation>
</comment>
<protein>
    <submittedName>
        <fullName evidence="7">Ig-like domain repeat protein</fullName>
    </submittedName>
</protein>
<evidence type="ECO:0000256" key="1">
    <source>
        <dbReference type="ARBA" id="ARBA00004613"/>
    </source>
</evidence>